<dbReference type="EMBL" id="CP002994">
    <property type="protein sequence ID" value="AEM83387.1"/>
    <property type="molecule type" value="Genomic_DNA"/>
</dbReference>
<name>G2NTM9_STRV4</name>
<sequence length="54" mass="5840">MMVMLTFAAQVKSQSISNRVTVGHAQDCAAMKGRRSFPVRLPTRPMPVEHGGVG</sequence>
<evidence type="ECO:0000313" key="2">
    <source>
        <dbReference type="Proteomes" id="UP000008703"/>
    </source>
</evidence>
<accession>G2NTM9</accession>
<organism evidence="1 2">
    <name type="scientific">Streptomyces violaceusniger (strain Tu 4113)</name>
    <dbReference type="NCBI Taxonomy" id="653045"/>
    <lineage>
        <taxon>Bacteria</taxon>
        <taxon>Bacillati</taxon>
        <taxon>Actinomycetota</taxon>
        <taxon>Actinomycetes</taxon>
        <taxon>Kitasatosporales</taxon>
        <taxon>Streptomycetaceae</taxon>
        <taxon>Streptomyces</taxon>
        <taxon>Streptomyces violaceusniger group</taxon>
    </lineage>
</organism>
<gene>
    <name evidence="1" type="ORF">Strvi_3723</name>
</gene>
<dbReference type="AlphaFoldDB" id="G2NTM9"/>
<dbReference type="KEGG" id="svl:Strvi_3723"/>
<proteinExistence type="predicted"/>
<dbReference type="HOGENOM" id="CLU_3048669_0_0_11"/>
<dbReference type="Proteomes" id="UP000008703">
    <property type="component" value="Chromosome"/>
</dbReference>
<keyword evidence="2" id="KW-1185">Reference proteome</keyword>
<protein>
    <submittedName>
        <fullName evidence="1">Uncharacterized protein</fullName>
    </submittedName>
</protein>
<evidence type="ECO:0000313" key="1">
    <source>
        <dbReference type="EMBL" id="AEM83387.1"/>
    </source>
</evidence>
<reference evidence="1" key="1">
    <citation type="submission" date="2011-08" db="EMBL/GenBank/DDBJ databases">
        <title>Complete sequence of chromosome of Streptomyces violaceusniger Tu 4113.</title>
        <authorList>
            <consortium name="US DOE Joint Genome Institute"/>
            <person name="Lucas S."/>
            <person name="Han J."/>
            <person name="Lapidus A."/>
            <person name="Cheng J.-F."/>
            <person name="Goodwin L."/>
            <person name="Pitluck S."/>
            <person name="Peters L."/>
            <person name="Ivanova N."/>
            <person name="Daligault H."/>
            <person name="Detter J.C."/>
            <person name="Han C."/>
            <person name="Tapia R."/>
            <person name="Land M."/>
            <person name="Hauser L."/>
            <person name="Kyrpides N."/>
            <person name="Ivanova N."/>
            <person name="Pagani I."/>
            <person name="Hagen A."/>
            <person name="Katz L."/>
            <person name="Fiedler H.-P."/>
            <person name="Keasling J."/>
            <person name="Fortman J."/>
            <person name="Woyke T."/>
        </authorList>
    </citation>
    <scope>NUCLEOTIDE SEQUENCE [LARGE SCALE GENOMIC DNA]</scope>
    <source>
        <strain evidence="1">Tu 4113</strain>
    </source>
</reference>